<feature type="domain" description="HTH araC/xylS-type" evidence="4">
    <location>
        <begin position="71"/>
        <end position="175"/>
    </location>
</feature>
<keyword evidence="1" id="KW-0805">Transcription regulation</keyword>
<protein>
    <submittedName>
        <fullName evidence="5">Helix-turn-helix transcriptional regulator</fullName>
    </submittedName>
</protein>
<sequence>MKVYIKNMVCNRCKMVVKSELEQLGLQPLAVELGEVELKEALTTEEKKRIDTRFRELGFELIDDKKSRLIERVKNLVIELVHHSDETLKMNVSDYLMQFIPMEYKYLSNLFSEVEGTTIEKFYIAQRIERVKELLVYDELSLSEIADQMGYSSVAYLSTQFKKVVGLTPSHFKSIRAAKRKSLDLL</sequence>
<dbReference type="SUPFAM" id="SSF46689">
    <property type="entry name" value="Homeodomain-like"/>
    <property type="match status" value="1"/>
</dbReference>
<comment type="caution">
    <text evidence="5">The sequence shown here is derived from an EMBL/GenBank/DDBJ whole genome shotgun (WGS) entry which is preliminary data.</text>
</comment>
<organism evidence="5 6">
    <name type="scientific">Fluviicola chungangensis</name>
    <dbReference type="NCBI Taxonomy" id="2597671"/>
    <lineage>
        <taxon>Bacteria</taxon>
        <taxon>Pseudomonadati</taxon>
        <taxon>Bacteroidota</taxon>
        <taxon>Flavobacteriia</taxon>
        <taxon>Flavobacteriales</taxon>
        <taxon>Crocinitomicaceae</taxon>
        <taxon>Fluviicola</taxon>
    </lineage>
</organism>
<dbReference type="AlphaFoldDB" id="A0A556MMZ9"/>
<dbReference type="Proteomes" id="UP000316008">
    <property type="component" value="Unassembled WGS sequence"/>
</dbReference>
<dbReference type="EMBL" id="VLPL01000008">
    <property type="protein sequence ID" value="TSJ41314.1"/>
    <property type="molecule type" value="Genomic_DNA"/>
</dbReference>
<evidence type="ECO:0000313" key="5">
    <source>
        <dbReference type="EMBL" id="TSJ41314.1"/>
    </source>
</evidence>
<evidence type="ECO:0000256" key="1">
    <source>
        <dbReference type="ARBA" id="ARBA00023015"/>
    </source>
</evidence>
<dbReference type="PANTHER" id="PTHR43280">
    <property type="entry name" value="ARAC-FAMILY TRANSCRIPTIONAL REGULATOR"/>
    <property type="match status" value="1"/>
</dbReference>
<dbReference type="PROSITE" id="PS01124">
    <property type="entry name" value="HTH_ARAC_FAMILY_2"/>
    <property type="match status" value="1"/>
</dbReference>
<evidence type="ECO:0000259" key="4">
    <source>
        <dbReference type="PROSITE" id="PS01124"/>
    </source>
</evidence>
<evidence type="ECO:0000256" key="2">
    <source>
        <dbReference type="ARBA" id="ARBA00023125"/>
    </source>
</evidence>
<accession>A0A556MMZ9</accession>
<dbReference type="PROSITE" id="PS00041">
    <property type="entry name" value="HTH_ARAC_FAMILY_1"/>
    <property type="match status" value="1"/>
</dbReference>
<gene>
    <name evidence="5" type="ORF">FO442_15495</name>
</gene>
<dbReference type="Pfam" id="PF12833">
    <property type="entry name" value="HTH_18"/>
    <property type="match status" value="1"/>
</dbReference>
<keyword evidence="3" id="KW-0804">Transcription</keyword>
<dbReference type="GO" id="GO:0043565">
    <property type="term" value="F:sequence-specific DNA binding"/>
    <property type="evidence" value="ECO:0007669"/>
    <property type="project" value="InterPro"/>
</dbReference>
<dbReference type="InterPro" id="IPR018060">
    <property type="entry name" value="HTH_AraC"/>
</dbReference>
<dbReference type="PANTHER" id="PTHR43280:SF2">
    <property type="entry name" value="HTH-TYPE TRANSCRIPTIONAL REGULATOR EXSA"/>
    <property type="match status" value="1"/>
</dbReference>
<dbReference type="RefSeq" id="WP_144334126.1">
    <property type="nucleotide sequence ID" value="NZ_VLPL01000008.1"/>
</dbReference>
<proteinExistence type="predicted"/>
<dbReference type="Gene3D" id="1.10.10.60">
    <property type="entry name" value="Homeodomain-like"/>
    <property type="match status" value="1"/>
</dbReference>
<dbReference type="InterPro" id="IPR009057">
    <property type="entry name" value="Homeodomain-like_sf"/>
</dbReference>
<dbReference type="OrthoDB" id="952277at2"/>
<keyword evidence="6" id="KW-1185">Reference proteome</keyword>
<reference evidence="5 6" key="1">
    <citation type="submission" date="2019-07" db="EMBL/GenBank/DDBJ databases">
        <authorList>
            <person name="Huq M.A."/>
        </authorList>
    </citation>
    <scope>NUCLEOTIDE SEQUENCE [LARGE SCALE GENOMIC DNA]</scope>
    <source>
        <strain evidence="5 6">MAH-3</strain>
    </source>
</reference>
<dbReference type="SMART" id="SM00342">
    <property type="entry name" value="HTH_ARAC"/>
    <property type="match status" value="1"/>
</dbReference>
<keyword evidence="2" id="KW-0238">DNA-binding</keyword>
<dbReference type="InterPro" id="IPR018062">
    <property type="entry name" value="HTH_AraC-typ_CS"/>
</dbReference>
<dbReference type="GO" id="GO:0003700">
    <property type="term" value="F:DNA-binding transcription factor activity"/>
    <property type="evidence" value="ECO:0007669"/>
    <property type="project" value="InterPro"/>
</dbReference>
<evidence type="ECO:0000313" key="6">
    <source>
        <dbReference type="Proteomes" id="UP000316008"/>
    </source>
</evidence>
<name>A0A556MMZ9_9FLAO</name>
<evidence type="ECO:0000256" key="3">
    <source>
        <dbReference type="ARBA" id="ARBA00023163"/>
    </source>
</evidence>